<keyword evidence="12 16" id="KW-0239">DNA-directed DNA polymerase</keyword>
<evidence type="ECO:0000256" key="9">
    <source>
        <dbReference type="ARBA" id="ARBA00022723"/>
    </source>
</evidence>
<keyword evidence="13 16" id="KW-0238">DNA-binding</keyword>
<dbReference type="Proteomes" id="UP000094757">
    <property type="component" value="Chromosome"/>
</dbReference>
<reference evidence="19" key="1">
    <citation type="submission" date="2016-08" db="EMBL/GenBank/DDBJ databases">
        <authorList>
            <person name="Holder M.E."/>
            <person name="Ajami N.J."/>
            <person name="Petrosino J.F."/>
        </authorList>
    </citation>
    <scope>NUCLEOTIDE SEQUENCE [LARGE SCALE GENOMIC DNA]</scope>
    <source>
        <strain evidence="19">F0677</strain>
    </source>
</reference>
<dbReference type="Pfam" id="PF11799">
    <property type="entry name" value="IMS_C"/>
    <property type="match status" value="1"/>
</dbReference>
<dbReference type="SUPFAM" id="SSF56672">
    <property type="entry name" value="DNA/RNA polymerases"/>
    <property type="match status" value="1"/>
</dbReference>
<evidence type="ECO:0000256" key="5">
    <source>
        <dbReference type="ARBA" id="ARBA00022490"/>
    </source>
</evidence>
<dbReference type="InterPro" id="IPR050116">
    <property type="entry name" value="DNA_polymerase-Y"/>
</dbReference>
<protein>
    <recommendedName>
        <fullName evidence="16">DNA polymerase IV</fullName>
        <shortName evidence="16">Pol IV</shortName>
        <ecNumber evidence="16">2.7.7.7</ecNumber>
    </recommendedName>
</protein>
<evidence type="ECO:0000256" key="13">
    <source>
        <dbReference type="ARBA" id="ARBA00023125"/>
    </source>
</evidence>
<comment type="catalytic activity">
    <reaction evidence="15 16">
        <text>DNA(n) + a 2'-deoxyribonucleoside 5'-triphosphate = DNA(n+1) + diphosphate</text>
        <dbReference type="Rhea" id="RHEA:22508"/>
        <dbReference type="Rhea" id="RHEA-COMP:17339"/>
        <dbReference type="Rhea" id="RHEA-COMP:17340"/>
        <dbReference type="ChEBI" id="CHEBI:33019"/>
        <dbReference type="ChEBI" id="CHEBI:61560"/>
        <dbReference type="ChEBI" id="CHEBI:173112"/>
        <dbReference type="EC" id="2.7.7.7"/>
    </reaction>
</comment>
<dbReference type="GO" id="GO:0003684">
    <property type="term" value="F:damaged DNA binding"/>
    <property type="evidence" value="ECO:0007669"/>
    <property type="project" value="InterPro"/>
</dbReference>
<evidence type="ECO:0000256" key="8">
    <source>
        <dbReference type="ARBA" id="ARBA00022705"/>
    </source>
</evidence>
<dbReference type="InterPro" id="IPR043502">
    <property type="entry name" value="DNA/RNA_pol_sf"/>
</dbReference>
<dbReference type="GO" id="GO:0005829">
    <property type="term" value="C:cytosol"/>
    <property type="evidence" value="ECO:0007669"/>
    <property type="project" value="TreeGrafter"/>
</dbReference>
<organism evidence="18 19">
    <name type="scientific">Dialister pneumosintes</name>
    <dbReference type="NCBI Taxonomy" id="39950"/>
    <lineage>
        <taxon>Bacteria</taxon>
        <taxon>Bacillati</taxon>
        <taxon>Bacillota</taxon>
        <taxon>Negativicutes</taxon>
        <taxon>Veillonellales</taxon>
        <taxon>Veillonellaceae</taxon>
        <taxon>Dialister</taxon>
    </lineage>
</organism>
<dbReference type="InterPro" id="IPR017961">
    <property type="entry name" value="DNA_pol_Y-fam_little_finger"/>
</dbReference>
<evidence type="ECO:0000313" key="19">
    <source>
        <dbReference type="Proteomes" id="UP000094757"/>
    </source>
</evidence>
<comment type="cofactor">
    <cofactor evidence="16">
        <name>Mg(2+)</name>
        <dbReference type="ChEBI" id="CHEBI:18420"/>
    </cofactor>
    <text evidence="16">Binds 2 magnesium ions per subunit.</text>
</comment>
<dbReference type="InterPro" id="IPR036775">
    <property type="entry name" value="DNA_pol_Y-fam_lit_finger_sf"/>
</dbReference>
<keyword evidence="11 16" id="KW-0460">Magnesium</keyword>
<dbReference type="NCBIfam" id="NF002882">
    <property type="entry name" value="PRK03348.1"/>
    <property type="match status" value="1"/>
</dbReference>
<dbReference type="HAMAP" id="MF_01113">
    <property type="entry name" value="DNApol_IV"/>
    <property type="match status" value="1"/>
</dbReference>
<dbReference type="InterPro" id="IPR001126">
    <property type="entry name" value="UmuC"/>
</dbReference>
<keyword evidence="5 16" id="KW-0963">Cytoplasm</keyword>
<evidence type="ECO:0000256" key="1">
    <source>
        <dbReference type="ARBA" id="ARBA00004496"/>
    </source>
</evidence>
<evidence type="ECO:0000256" key="16">
    <source>
        <dbReference type="HAMAP-Rule" id="MF_01113"/>
    </source>
</evidence>
<keyword evidence="14 16" id="KW-0234">DNA repair</keyword>
<evidence type="ECO:0000256" key="2">
    <source>
        <dbReference type="ARBA" id="ARBA00010945"/>
    </source>
</evidence>
<dbReference type="EMBL" id="CP017037">
    <property type="protein sequence ID" value="AOH39672.1"/>
    <property type="molecule type" value="Genomic_DNA"/>
</dbReference>
<dbReference type="Gene3D" id="3.30.1490.100">
    <property type="entry name" value="DNA polymerase, Y-family, little finger domain"/>
    <property type="match status" value="1"/>
</dbReference>
<dbReference type="GO" id="GO:0000287">
    <property type="term" value="F:magnesium ion binding"/>
    <property type="evidence" value="ECO:0007669"/>
    <property type="project" value="UniProtKB-UniRule"/>
</dbReference>
<evidence type="ECO:0000256" key="6">
    <source>
        <dbReference type="ARBA" id="ARBA00022679"/>
    </source>
</evidence>
<evidence type="ECO:0000313" key="18">
    <source>
        <dbReference type="EMBL" id="AOH39672.1"/>
    </source>
</evidence>
<dbReference type="PROSITE" id="PS50173">
    <property type="entry name" value="UMUC"/>
    <property type="match status" value="1"/>
</dbReference>
<dbReference type="Pfam" id="PF00817">
    <property type="entry name" value="IMS"/>
    <property type="match status" value="1"/>
</dbReference>
<dbReference type="STRING" id="39950.BCB69_05255"/>
<evidence type="ECO:0000256" key="4">
    <source>
        <dbReference type="ARBA" id="ARBA00022457"/>
    </source>
</evidence>
<keyword evidence="9 16" id="KW-0479">Metal-binding</keyword>
<dbReference type="GO" id="GO:0003887">
    <property type="term" value="F:DNA-directed DNA polymerase activity"/>
    <property type="evidence" value="ECO:0007669"/>
    <property type="project" value="UniProtKB-UniRule"/>
</dbReference>
<dbReference type="FunFam" id="3.30.1490.100:FF:000004">
    <property type="entry name" value="DNA polymerase IV"/>
    <property type="match status" value="1"/>
</dbReference>
<evidence type="ECO:0000256" key="7">
    <source>
        <dbReference type="ARBA" id="ARBA00022695"/>
    </source>
</evidence>
<dbReference type="CDD" id="cd03586">
    <property type="entry name" value="PolY_Pol_IV_kappa"/>
    <property type="match status" value="1"/>
</dbReference>
<evidence type="ECO:0000256" key="10">
    <source>
        <dbReference type="ARBA" id="ARBA00022763"/>
    </source>
</evidence>
<keyword evidence="6 16" id="KW-0808">Transferase</keyword>
<dbReference type="Gene3D" id="3.40.1170.60">
    <property type="match status" value="1"/>
</dbReference>
<dbReference type="PANTHER" id="PTHR11076:SF33">
    <property type="entry name" value="DNA POLYMERASE KAPPA"/>
    <property type="match status" value="1"/>
</dbReference>
<dbReference type="NCBIfam" id="NF002677">
    <property type="entry name" value="PRK02406.1"/>
    <property type="match status" value="1"/>
</dbReference>
<dbReference type="SUPFAM" id="SSF100879">
    <property type="entry name" value="Lesion bypass DNA polymerase (Y-family), little finger domain"/>
    <property type="match status" value="1"/>
</dbReference>
<feature type="binding site" evidence="16">
    <location>
        <position position="12"/>
    </location>
    <ligand>
        <name>Mg(2+)</name>
        <dbReference type="ChEBI" id="CHEBI:18420"/>
    </ligand>
</feature>
<evidence type="ECO:0000256" key="12">
    <source>
        <dbReference type="ARBA" id="ARBA00022932"/>
    </source>
</evidence>
<dbReference type="InterPro" id="IPR043128">
    <property type="entry name" value="Rev_trsase/Diguanyl_cyclase"/>
</dbReference>
<feature type="domain" description="UmuC" evidence="17">
    <location>
        <begin position="8"/>
        <end position="188"/>
    </location>
</feature>
<dbReference type="GO" id="GO:0042276">
    <property type="term" value="P:error-prone translesion synthesis"/>
    <property type="evidence" value="ECO:0007669"/>
    <property type="project" value="TreeGrafter"/>
</dbReference>
<comment type="function">
    <text evidence="16">Poorly processive, error-prone DNA polymerase involved in untargeted mutagenesis. Copies undamaged DNA at stalled replication forks, which arise in vivo from mismatched or misaligned primer ends. These misaligned primers can be extended by PolIV. Exhibits no 3'-5' exonuclease (proofreading) activity. May be involved in translesional synthesis, in conjunction with the beta clamp from PolIII.</text>
</comment>
<dbReference type="InterPro" id="IPR022880">
    <property type="entry name" value="DNApol_IV"/>
</dbReference>
<dbReference type="GO" id="GO:0006281">
    <property type="term" value="P:DNA repair"/>
    <property type="evidence" value="ECO:0007669"/>
    <property type="project" value="UniProtKB-UniRule"/>
</dbReference>
<dbReference type="PANTHER" id="PTHR11076">
    <property type="entry name" value="DNA REPAIR POLYMERASE UMUC / TRANSFERASE FAMILY MEMBER"/>
    <property type="match status" value="1"/>
</dbReference>
<feature type="site" description="Substrate discrimination" evidence="16">
    <location>
        <position position="17"/>
    </location>
</feature>
<evidence type="ECO:0000256" key="3">
    <source>
        <dbReference type="ARBA" id="ARBA00011245"/>
    </source>
</evidence>
<name>A0A1B3WFE1_9FIRM</name>
<dbReference type="Gene3D" id="3.30.70.270">
    <property type="match status" value="1"/>
</dbReference>
<feature type="binding site" evidence="16">
    <location>
        <position position="106"/>
    </location>
    <ligand>
        <name>Mg(2+)</name>
        <dbReference type="ChEBI" id="CHEBI:18420"/>
    </ligand>
</feature>
<evidence type="ECO:0000256" key="14">
    <source>
        <dbReference type="ARBA" id="ARBA00023204"/>
    </source>
</evidence>
<dbReference type="FunFam" id="3.40.1170.60:FF:000001">
    <property type="entry name" value="DNA polymerase IV"/>
    <property type="match status" value="1"/>
</dbReference>
<keyword evidence="8 16" id="KW-0235">DNA replication</keyword>
<evidence type="ECO:0000256" key="15">
    <source>
        <dbReference type="ARBA" id="ARBA00049244"/>
    </source>
</evidence>
<dbReference type="KEGG" id="dpn:BCB69_05255"/>
<sequence length="398" mass="44772">MKKQRSWIMHVDMDAFYASVEQRDNPDYRGKPVIVGGNTKRSVVATASYEARKFGVHSAMSIMLARRKCPTGIFVTPRFTVYKKISKEIHEIMLHYAETIEPLSLDEAFMDISGMGSQYKTLDNIGTAIKKEIKEKVGLIASVGIAPNKFLAKMASDLAKPDGLYIIPYGKEASTLKLLPVRKLWGVGHITEKKLLQSGFKTIGDIQQVDITKLAKIVGNQAKRLKNLSLGIDHRPIVPKRIIKSISDESTYETDLNDIHEISKQISLHSDIVAKRLRAHNLSAATITLKIKFASFKSISRSMSLIDPTCLASEIDMVAQKLLQRMAIKEGVRLIGVTGSHLTKTMEMMNLFSDRKERYNKVASVVDEIQHKYGEMAIRRGIWLEDESHSKKKKKEDS</sequence>
<comment type="subunit">
    <text evidence="3 16">Monomer.</text>
</comment>
<dbReference type="AlphaFoldDB" id="A0A1B3WFE1"/>
<feature type="active site" evidence="16">
    <location>
        <position position="107"/>
    </location>
</feature>
<keyword evidence="10 16" id="KW-0227">DNA damage</keyword>
<evidence type="ECO:0000256" key="11">
    <source>
        <dbReference type="ARBA" id="ARBA00022842"/>
    </source>
</evidence>
<dbReference type="EC" id="2.7.7.7" evidence="16"/>
<dbReference type="GO" id="GO:0006261">
    <property type="term" value="P:DNA-templated DNA replication"/>
    <property type="evidence" value="ECO:0007669"/>
    <property type="project" value="UniProtKB-UniRule"/>
</dbReference>
<proteinExistence type="inferred from homology"/>
<dbReference type="Gene3D" id="1.10.150.20">
    <property type="entry name" value="5' to 3' exonuclease, C-terminal subdomain"/>
    <property type="match status" value="1"/>
</dbReference>
<gene>
    <name evidence="16" type="primary">dinB</name>
    <name evidence="18" type="ORF">BCB69_05255</name>
</gene>
<dbReference type="GO" id="GO:0009432">
    <property type="term" value="P:SOS response"/>
    <property type="evidence" value="ECO:0007669"/>
    <property type="project" value="TreeGrafter"/>
</dbReference>
<accession>A0A1B3WFE1</accession>
<keyword evidence="7 16" id="KW-0548">Nucleotidyltransferase</keyword>
<comment type="similarity">
    <text evidence="2 16">Belongs to the DNA polymerase type-Y family.</text>
</comment>
<comment type="subcellular location">
    <subcellularLocation>
        <location evidence="1 16">Cytoplasm</location>
    </subcellularLocation>
</comment>
<keyword evidence="4 16" id="KW-0515">Mutator protein</keyword>
<evidence type="ECO:0000259" key="17">
    <source>
        <dbReference type="PROSITE" id="PS50173"/>
    </source>
</evidence>